<dbReference type="InterPro" id="IPR013078">
    <property type="entry name" value="His_Pase_superF_clade-1"/>
</dbReference>
<dbReference type="PROSITE" id="PS00893">
    <property type="entry name" value="NUDIX_BOX"/>
    <property type="match status" value="1"/>
</dbReference>
<dbReference type="PANTHER" id="PTHR21340:SF0">
    <property type="entry name" value="BIS(5'-NUCLEOSYL)-TETRAPHOSPHATASE [ASYMMETRICAL]"/>
    <property type="match status" value="1"/>
</dbReference>
<dbReference type="InterPro" id="IPR020084">
    <property type="entry name" value="NUDIX_hydrolase_CS"/>
</dbReference>
<keyword evidence="1" id="KW-0378">Hydrolase</keyword>
<evidence type="ECO:0000259" key="2">
    <source>
        <dbReference type="PROSITE" id="PS51462"/>
    </source>
</evidence>
<reference evidence="3" key="1">
    <citation type="submission" date="2021-01" db="EMBL/GenBank/DDBJ databases">
        <title>Whole genome shotgun sequence of Sphaerisporangium rufum NBRC 109079.</title>
        <authorList>
            <person name="Komaki H."/>
            <person name="Tamura T."/>
        </authorList>
    </citation>
    <scope>NUCLEOTIDE SEQUENCE</scope>
    <source>
        <strain evidence="3">NBRC 109079</strain>
    </source>
</reference>
<evidence type="ECO:0000313" key="4">
    <source>
        <dbReference type="Proteomes" id="UP000655287"/>
    </source>
</evidence>
<organism evidence="3 4">
    <name type="scientific">Sphaerisporangium rufum</name>
    <dbReference type="NCBI Taxonomy" id="1381558"/>
    <lineage>
        <taxon>Bacteria</taxon>
        <taxon>Bacillati</taxon>
        <taxon>Actinomycetota</taxon>
        <taxon>Actinomycetes</taxon>
        <taxon>Streptosporangiales</taxon>
        <taxon>Streptosporangiaceae</taxon>
        <taxon>Sphaerisporangium</taxon>
    </lineage>
</organism>
<dbReference type="InterPro" id="IPR051325">
    <property type="entry name" value="Nudix_hydrolase_domain"/>
</dbReference>
<dbReference type="SUPFAM" id="SSF55811">
    <property type="entry name" value="Nudix"/>
    <property type="match status" value="1"/>
</dbReference>
<comment type="caution">
    <text evidence="3">The sequence shown here is derived from an EMBL/GenBank/DDBJ whole genome shotgun (WGS) entry which is preliminary data.</text>
</comment>
<dbReference type="PROSITE" id="PS51462">
    <property type="entry name" value="NUDIX"/>
    <property type="match status" value="1"/>
</dbReference>
<feature type="domain" description="Nudix hydrolase" evidence="2">
    <location>
        <begin position="13"/>
        <end position="140"/>
    </location>
</feature>
<dbReference type="Gene3D" id="3.90.79.10">
    <property type="entry name" value="Nucleoside Triphosphate Pyrophosphohydrolase"/>
    <property type="match status" value="1"/>
</dbReference>
<protein>
    <submittedName>
        <fullName evidence="3">ADP-ribose pyrophosphatase</fullName>
    </submittedName>
</protein>
<name>A0A919R189_9ACTN</name>
<dbReference type="CDD" id="cd03673">
    <property type="entry name" value="NUDIX_Ap6A_hydrolase"/>
    <property type="match status" value="1"/>
</dbReference>
<sequence>MAEPAAGAAPAEPAIRSAGAVVWRGDPRDPEIVLIHRPRYDDWSFPKGKLLPGEHRVTAALREVAEETGLRVVLGRPLPPARYLVDGLPKQVDYWVARVAEDAPHLPSDEVDRIEWVPVAEAATRLRLDWDRATLDRLRAAPLDTWPMAVVRHARAGSREKWSGDDDLRPLDDRGRAQAAAIAGVLAGYRPRSLVSSPSLRCVQTLTPYAARHGLGVRTERVYTETEYEPDAALDLTLSLLDAGGPAALCGHGKVLPDLVAGVLRERAGDGEAEFHLPKGGVAVLHHAAGRVVAVERHLT</sequence>
<dbReference type="GO" id="GO:0006754">
    <property type="term" value="P:ATP biosynthetic process"/>
    <property type="evidence" value="ECO:0007669"/>
    <property type="project" value="TreeGrafter"/>
</dbReference>
<dbReference type="InterPro" id="IPR029033">
    <property type="entry name" value="His_PPase_superfam"/>
</dbReference>
<dbReference type="Proteomes" id="UP000655287">
    <property type="component" value="Unassembled WGS sequence"/>
</dbReference>
<gene>
    <name evidence="3" type="ORF">Sru01_28860</name>
</gene>
<dbReference type="SUPFAM" id="SSF53254">
    <property type="entry name" value="Phosphoglycerate mutase-like"/>
    <property type="match status" value="1"/>
</dbReference>
<evidence type="ECO:0000313" key="3">
    <source>
        <dbReference type="EMBL" id="GII77904.1"/>
    </source>
</evidence>
<proteinExistence type="predicted"/>
<evidence type="ECO:0000256" key="1">
    <source>
        <dbReference type="ARBA" id="ARBA00022801"/>
    </source>
</evidence>
<dbReference type="RefSeq" id="WP_203984959.1">
    <property type="nucleotide sequence ID" value="NZ_BOOU01000042.1"/>
</dbReference>
<dbReference type="GO" id="GO:0006167">
    <property type="term" value="P:AMP biosynthetic process"/>
    <property type="evidence" value="ECO:0007669"/>
    <property type="project" value="TreeGrafter"/>
</dbReference>
<dbReference type="Pfam" id="PF00293">
    <property type="entry name" value="NUDIX"/>
    <property type="match status" value="1"/>
</dbReference>
<keyword evidence="4" id="KW-1185">Reference proteome</keyword>
<dbReference type="PANTHER" id="PTHR21340">
    <property type="entry name" value="DIADENOSINE 5,5-P1,P4-TETRAPHOSPHATE PYROPHOSPHOHYDROLASE MUTT"/>
    <property type="match status" value="1"/>
</dbReference>
<dbReference type="Pfam" id="PF00300">
    <property type="entry name" value="His_Phos_1"/>
    <property type="match status" value="1"/>
</dbReference>
<dbReference type="SMART" id="SM00855">
    <property type="entry name" value="PGAM"/>
    <property type="match status" value="1"/>
</dbReference>
<dbReference type="InterPro" id="IPR000086">
    <property type="entry name" value="NUDIX_hydrolase_dom"/>
</dbReference>
<dbReference type="Gene3D" id="3.40.50.1240">
    <property type="entry name" value="Phosphoglycerate mutase-like"/>
    <property type="match status" value="1"/>
</dbReference>
<dbReference type="GO" id="GO:0004081">
    <property type="term" value="F:bis(5'-nucleosyl)-tetraphosphatase (asymmetrical) activity"/>
    <property type="evidence" value="ECO:0007669"/>
    <property type="project" value="TreeGrafter"/>
</dbReference>
<dbReference type="EMBL" id="BOOU01000042">
    <property type="protein sequence ID" value="GII77904.1"/>
    <property type="molecule type" value="Genomic_DNA"/>
</dbReference>
<dbReference type="InterPro" id="IPR015797">
    <property type="entry name" value="NUDIX_hydrolase-like_dom_sf"/>
</dbReference>
<dbReference type="AlphaFoldDB" id="A0A919R189"/>
<accession>A0A919R189</accession>